<evidence type="ECO:0000313" key="1">
    <source>
        <dbReference type="EMBL" id="KRY96492.1"/>
    </source>
</evidence>
<gene>
    <name evidence="1" type="ORF">T11_6502</name>
</gene>
<comment type="caution">
    <text evidence="1">The sequence shown here is derived from an EMBL/GenBank/DDBJ whole genome shotgun (WGS) entry which is preliminary data.</text>
</comment>
<reference evidence="1 2" key="1">
    <citation type="submission" date="2015-01" db="EMBL/GenBank/DDBJ databases">
        <title>Evolution of Trichinella species and genotypes.</title>
        <authorList>
            <person name="Korhonen P.K."/>
            <person name="Edoardo P."/>
            <person name="Giuseppe L.R."/>
            <person name="Gasser R.B."/>
        </authorList>
    </citation>
    <scope>NUCLEOTIDE SEQUENCE [LARGE SCALE GENOMIC DNA]</scope>
    <source>
        <strain evidence="1">ISS1029</strain>
    </source>
</reference>
<sequence>MVLLRTRVLSNLLRLQRAVLENWLSVNSYLQQFFVLTYFQ</sequence>
<dbReference type="EMBL" id="JYDP01002774">
    <property type="protein sequence ID" value="KRY96492.1"/>
    <property type="molecule type" value="Genomic_DNA"/>
</dbReference>
<keyword evidence="2" id="KW-1185">Reference proteome</keyword>
<name>A0A0V1GEA3_9BILA</name>
<proteinExistence type="predicted"/>
<protein>
    <submittedName>
        <fullName evidence="1">Uncharacterized protein</fullName>
    </submittedName>
</protein>
<organism evidence="1 2">
    <name type="scientific">Trichinella zimbabwensis</name>
    <dbReference type="NCBI Taxonomy" id="268475"/>
    <lineage>
        <taxon>Eukaryota</taxon>
        <taxon>Metazoa</taxon>
        <taxon>Ecdysozoa</taxon>
        <taxon>Nematoda</taxon>
        <taxon>Enoplea</taxon>
        <taxon>Dorylaimia</taxon>
        <taxon>Trichinellida</taxon>
        <taxon>Trichinellidae</taxon>
        <taxon>Trichinella</taxon>
    </lineage>
</organism>
<accession>A0A0V1GEA3</accession>
<dbReference type="Proteomes" id="UP000055024">
    <property type="component" value="Unassembled WGS sequence"/>
</dbReference>
<evidence type="ECO:0000313" key="2">
    <source>
        <dbReference type="Proteomes" id="UP000055024"/>
    </source>
</evidence>
<dbReference type="AlphaFoldDB" id="A0A0V1GEA3"/>